<proteinExistence type="predicted"/>
<evidence type="ECO:0000313" key="1">
    <source>
        <dbReference type="EMBL" id="MDV7292323.1"/>
    </source>
</evidence>
<dbReference type="AlphaFoldDB" id="A0AAE4VDX2"/>
<dbReference type="RefSeq" id="WP_165613822.1">
    <property type="nucleotide sequence ID" value="NZ_JACKTK010000012.1"/>
</dbReference>
<comment type="caution">
    <text evidence="1">The sequence shown here is derived from an EMBL/GenBank/DDBJ whole genome shotgun (WGS) entry which is preliminary data.</text>
</comment>
<gene>
    <name evidence="1" type="ORF">R4485_19305</name>
</gene>
<organism evidence="1 2">
    <name type="scientific">Mycolicibacterium fortuitum</name>
    <name type="common">Mycobacterium fortuitum</name>
    <dbReference type="NCBI Taxonomy" id="1766"/>
    <lineage>
        <taxon>Bacteria</taxon>
        <taxon>Bacillati</taxon>
        <taxon>Actinomycetota</taxon>
        <taxon>Actinomycetes</taxon>
        <taxon>Mycobacteriales</taxon>
        <taxon>Mycobacteriaceae</taxon>
        <taxon>Mycolicibacterium</taxon>
    </lineage>
</organism>
<evidence type="ECO:0000313" key="2">
    <source>
        <dbReference type="Proteomes" id="UP001186041"/>
    </source>
</evidence>
<name>A0AAE4VDX2_MYCFO</name>
<dbReference type="Proteomes" id="UP001186041">
    <property type="component" value="Unassembled WGS sequence"/>
</dbReference>
<reference evidence="1" key="1">
    <citation type="submission" date="2023-10" db="EMBL/GenBank/DDBJ databases">
        <title>Mycolicibacterium fortuitum clinical isolates causing pulmonary infections in humans.</title>
        <authorList>
            <person name="Mejia-Ponce P.M."/>
            <person name="Zenteno-Cuevas R."/>
            <person name="Licona-Cassani C."/>
        </authorList>
    </citation>
    <scope>NUCLEOTIDE SEQUENCE</scope>
    <source>
        <strain evidence="1">M8</strain>
    </source>
</reference>
<sequence>MGLSPASDHGSMQRGHVIGSVAIHAFARICTIAERYQDQSPADLLTRGSVRGPADSWA</sequence>
<accession>A0AAE4VDX2</accession>
<protein>
    <submittedName>
        <fullName evidence="1">Uncharacterized protein</fullName>
    </submittedName>
</protein>
<dbReference type="EMBL" id="JAWLVV010000017">
    <property type="protein sequence ID" value="MDV7292323.1"/>
    <property type="molecule type" value="Genomic_DNA"/>
</dbReference>